<dbReference type="PANTHER" id="PTHR30026">
    <property type="entry name" value="OUTER MEMBRANE PROTEIN TOLC"/>
    <property type="match status" value="1"/>
</dbReference>
<comment type="subcellular location">
    <subcellularLocation>
        <location evidence="1">Cell outer membrane</location>
    </subcellularLocation>
</comment>
<evidence type="ECO:0000256" key="1">
    <source>
        <dbReference type="ARBA" id="ARBA00004442"/>
    </source>
</evidence>
<dbReference type="InterPro" id="IPR051906">
    <property type="entry name" value="TolC-like"/>
</dbReference>
<organism evidence="8 9">
    <name type="scientific">Spirosoma sordidisoli</name>
    <dbReference type="NCBI Taxonomy" id="2502893"/>
    <lineage>
        <taxon>Bacteria</taxon>
        <taxon>Pseudomonadati</taxon>
        <taxon>Bacteroidota</taxon>
        <taxon>Cytophagia</taxon>
        <taxon>Cytophagales</taxon>
        <taxon>Cytophagaceae</taxon>
        <taxon>Spirosoma</taxon>
    </lineage>
</organism>
<evidence type="ECO:0000256" key="4">
    <source>
        <dbReference type="ARBA" id="ARBA00022452"/>
    </source>
</evidence>
<name>A0A4Q2UHR0_9BACT</name>
<keyword evidence="4" id="KW-1134">Transmembrane beta strand</keyword>
<reference evidence="8 9" key="1">
    <citation type="submission" date="2019-01" db="EMBL/GenBank/DDBJ databases">
        <title>Spirosoma flava sp. nov., a propanil-degrading bacterium isolated from herbicide-contaminated soil.</title>
        <authorList>
            <person name="Zhang L."/>
            <person name="Jiang J.-D."/>
        </authorList>
    </citation>
    <scope>NUCLEOTIDE SEQUENCE [LARGE SCALE GENOMIC DNA]</scope>
    <source>
        <strain evidence="8 9">TY50</strain>
    </source>
</reference>
<dbReference type="GO" id="GO:0015288">
    <property type="term" value="F:porin activity"/>
    <property type="evidence" value="ECO:0007669"/>
    <property type="project" value="TreeGrafter"/>
</dbReference>
<sequence>MRHCLYGILIGVTALASDVCAQVRCDLLEISRKAFDKNPTLVRSGLAIRSAEADLQIQRSTFDLNSFSELLFQNNQYRLPGADPRNALLENSILRNNALNLSGGLRKRLRTGQLTEFSLNYGFANNNYPVNSFNQPIGLYLGNNTSTINFSLTQPLLRGKGRVITTALERANSLYVLNAKSGNEYTTSYEIWQIGLAYWNYYTAFKSLEIYKQSESRIRNVLSVTEELVKGDKKPAGDLIQVKSDLANQEKLTIMAQQDLYNARIQLGKVIGLSTEESLLIDVPENDFPTIAESAFRKGVDKADYIRIAKERRADLMAARHGHEALQQQFVLAQNNTKPQLDLTGFLAYGSASTGNRMGDVMASFSNNEGRNIGTGARLTFTFPVNNNWARGSLVKSQMALSDQNVVVNNIQRIIELDVNNDLNYLDNSVINLQKAEEVLNYTQDVFKDEQVKFQSGLTTILSLILFQERLTAAQLRYLQAYQQFARAIINLRHDTGTLVVPDNKGFVIDRNAFYTIPDTNNN</sequence>
<keyword evidence="7" id="KW-0998">Cell outer membrane</keyword>
<evidence type="ECO:0000313" key="8">
    <source>
        <dbReference type="EMBL" id="RYC67001.1"/>
    </source>
</evidence>
<comment type="similarity">
    <text evidence="2">Belongs to the outer membrane factor (OMF) (TC 1.B.17) family.</text>
</comment>
<dbReference type="RefSeq" id="WP_077922425.1">
    <property type="nucleotide sequence ID" value="NZ_SBLB01000010.1"/>
</dbReference>
<dbReference type="PANTHER" id="PTHR30026:SF20">
    <property type="entry name" value="OUTER MEMBRANE PROTEIN TOLC"/>
    <property type="match status" value="1"/>
</dbReference>
<dbReference type="Proteomes" id="UP000290407">
    <property type="component" value="Unassembled WGS sequence"/>
</dbReference>
<keyword evidence="5" id="KW-0812">Transmembrane</keyword>
<dbReference type="InterPro" id="IPR003423">
    <property type="entry name" value="OMP_efflux"/>
</dbReference>
<dbReference type="Pfam" id="PF02321">
    <property type="entry name" value="OEP"/>
    <property type="match status" value="1"/>
</dbReference>
<dbReference type="GO" id="GO:1990281">
    <property type="term" value="C:efflux pump complex"/>
    <property type="evidence" value="ECO:0007669"/>
    <property type="project" value="TreeGrafter"/>
</dbReference>
<evidence type="ECO:0000313" key="9">
    <source>
        <dbReference type="Proteomes" id="UP000290407"/>
    </source>
</evidence>
<evidence type="ECO:0000256" key="6">
    <source>
        <dbReference type="ARBA" id="ARBA00023136"/>
    </source>
</evidence>
<gene>
    <name evidence="8" type="ORF">EQG79_26890</name>
</gene>
<keyword evidence="3" id="KW-0813">Transport</keyword>
<comment type="caution">
    <text evidence="8">The sequence shown here is derived from an EMBL/GenBank/DDBJ whole genome shotgun (WGS) entry which is preliminary data.</text>
</comment>
<evidence type="ECO:0000256" key="5">
    <source>
        <dbReference type="ARBA" id="ARBA00022692"/>
    </source>
</evidence>
<accession>A0A4Q2UHR0</accession>
<dbReference type="GO" id="GO:0015562">
    <property type="term" value="F:efflux transmembrane transporter activity"/>
    <property type="evidence" value="ECO:0007669"/>
    <property type="project" value="InterPro"/>
</dbReference>
<proteinExistence type="inferred from homology"/>
<dbReference type="GO" id="GO:0009279">
    <property type="term" value="C:cell outer membrane"/>
    <property type="evidence" value="ECO:0007669"/>
    <property type="project" value="UniProtKB-SubCell"/>
</dbReference>
<dbReference type="SUPFAM" id="SSF56954">
    <property type="entry name" value="Outer membrane efflux proteins (OEP)"/>
    <property type="match status" value="1"/>
</dbReference>
<evidence type="ECO:0000256" key="3">
    <source>
        <dbReference type="ARBA" id="ARBA00022448"/>
    </source>
</evidence>
<evidence type="ECO:0000256" key="2">
    <source>
        <dbReference type="ARBA" id="ARBA00007613"/>
    </source>
</evidence>
<keyword evidence="6" id="KW-0472">Membrane</keyword>
<keyword evidence="9" id="KW-1185">Reference proteome</keyword>
<evidence type="ECO:0000256" key="7">
    <source>
        <dbReference type="ARBA" id="ARBA00023237"/>
    </source>
</evidence>
<dbReference type="AlphaFoldDB" id="A0A4Q2UHR0"/>
<dbReference type="Gene3D" id="1.20.1600.10">
    <property type="entry name" value="Outer membrane efflux proteins (OEP)"/>
    <property type="match status" value="1"/>
</dbReference>
<dbReference type="EMBL" id="SBLB01000010">
    <property type="protein sequence ID" value="RYC67001.1"/>
    <property type="molecule type" value="Genomic_DNA"/>
</dbReference>
<protein>
    <submittedName>
        <fullName evidence="8">TolC family protein</fullName>
    </submittedName>
</protein>